<proteinExistence type="predicted"/>
<accession>A0A9Q0KKS1</accession>
<comment type="caution">
    <text evidence="1">The sequence shown here is derived from an EMBL/GenBank/DDBJ whole genome shotgun (WGS) entry which is preliminary data.</text>
</comment>
<reference evidence="1" key="1">
    <citation type="journal article" date="2023" name="Plant J.">
        <title>The genome of the king protea, Protea cynaroides.</title>
        <authorList>
            <person name="Chang J."/>
            <person name="Duong T.A."/>
            <person name="Schoeman C."/>
            <person name="Ma X."/>
            <person name="Roodt D."/>
            <person name="Barker N."/>
            <person name="Li Z."/>
            <person name="Van de Peer Y."/>
            <person name="Mizrachi E."/>
        </authorList>
    </citation>
    <scope>NUCLEOTIDE SEQUENCE</scope>
    <source>
        <tissue evidence="1">Young leaves</tissue>
    </source>
</reference>
<keyword evidence="2" id="KW-1185">Reference proteome</keyword>
<organism evidence="1 2">
    <name type="scientific">Protea cynaroides</name>
    <dbReference type="NCBI Taxonomy" id="273540"/>
    <lineage>
        <taxon>Eukaryota</taxon>
        <taxon>Viridiplantae</taxon>
        <taxon>Streptophyta</taxon>
        <taxon>Embryophyta</taxon>
        <taxon>Tracheophyta</taxon>
        <taxon>Spermatophyta</taxon>
        <taxon>Magnoliopsida</taxon>
        <taxon>Proteales</taxon>
        <taxon>Proteaceae</taxon>
        <taxon>Protea</taxon>
    </lineage>
</organism>
<name>A0A9Q0KKS1_9MAGN</name>
<sequence>MSGPQGTFVRFGSSGDGYPYREMKLYGAQREIEAISLNLGLLPATFTENTRSLAISKVSSVIGCDILELGRMAARVVDFLDLKLPEFDVLAHFERAIHKCPSFTGISNGTKETYLSRIGFYWSAW</sequence>
<evidence type="ECO:0000313" key="1">
    <source>
        <dbReference type="EMBL" id="KAJ4972031.1"/>
    </source>
</evidence>
<dbReference type="OrthoDB" id="511529at2759"/>
<evidence type="ECO:0000313" key="2">
    <source>
        <dbReference type="Proteomes" id="UP001141806"/>
    </source>
</evidence>
<gene>
    <name evidence="1" type="ORF">NE237_005130</name>
</gene>
<dbReference type="EMBL" id="JAMYWD010000005">
    <property type="protein sequence ID" value="KAJ4972031.1"/>
    <property type="molecule type" value="Genomic_DNA"/>
</dbReference>
<dbReference type="AlphaFoldDB" id="A0A9Q0KKS1"/>
<protein>
    <submittedName>
        <fullName evidence="1">Uncharacterized protein</fullName>
    </submittedName>
</protein>
<dbReference type="Proteomes" id="UP001141806">
    <property type="component" value="Unassembled WGS sequence"/>
</dbReference>